<protein>
    <submittedName>
        <fullName evidence="1">Uncharacterized protein</fullName>
    </submittedName>
</protein>
<accession>A0A1C3EMF7</accession>
<dbReference type="EMBL" id="LYDR01000040">
    <property type="protein sequence ID" value="ODA34427.1"/>
    <property type="molecule type" value="Genomic_DNA"/>
</dbReference>
<gene>
    <name evidence="1" type="ORF">A6X21_17350</name>
</gene>
<name>A0A1C3EMF7_9PLAN</name>
<dbReference type="AlphaFoldDB" id="A0A1C3EMF7"/>
<dbReference type="Proteomes" id="UP000094828">
    <property type="component" value="Unassembled WGS sequence"/>
</dbReference>
<proteinExistence type="predicted"/>
<organism evidence="1 2">
    <name type="scientific">Planctopirus hydrillae</name>
    <dbReference type="NCBI Taxonomy" id="1841610"/>
    <lineage>
        <taxon>Bacteria</taxon>
        <taxon>Pseudomonadati</taxon>
        <taxon>Planctomycetota</taxon>
        <taxon>Planctomycetia</taxon>
        <taxon>Planctomycetales</taxon>
        <taxon>Planctomycetaceae</taxon>
        <taxon>Planctopirus</taxon>
    </lineage>
</organism>
<evidence type="ECO:0000313" key="1">
    <source>
        <dbReference type="EMBL" id="ODA34427.1"/>
    </source>
</evidence>
<comment type="caution">
    <text evidence="1">The sequence shown here is derived from an EMBL/GenBank/DDBJ whole genome shotgun (WGS) entry which is preliminary data.</text>
</comment>
<dbReference type="STRING" id="1841610.A6X21_17350"/>
<evidence type="ECO:0000313" key="2">
    <source>
        <dbReference type="Proteomes" id="UP000094828"/>
    </source>
</evidence>
<sequence length="65" mass="7206">MFPLKASKNRSGITDYVLPRHPDYVVLRADRDGNGRFPGCPDAMKTACGTLVAFKTFRELASCSR</sequence>
<keyword evidence="2" id="KW-1185">Reference proteome</keyword>
<reference evidence="1 2" key="1">
    <citation type="submission" date="2016-05" db="EMBL/GenBank/DDBJ databases">
        <title>Genomic and physiological characterization of Planctopirus sp. isolated from fresh water lake.</title>
        <authorList>
            <person name="Subhash Y."/>
            <person name="Ramana C."/>
        </authorList>
    </citation>
    <scope>NUCLEOTIDE SEQUENCE [LARGE SCALE GENOMIC DNA]</scope>
    <source>
        <strain evidence="1 2">JC280</strain>
    </source>
</reference>